<keyword evidence="2" id="KW-1185">Reference proteome</keyword>
<dbReference type="EMBL" id="FOAZ01000024">
    <property type="protein sequence ID" value="SEM34507.1"/>
    <property type="molecule type" value="Genomic_DNA"/>
</dbReference>
<dbReference type="OrthoDB" id="3855611at2"/>
<accession>A0A1H7XMU3</accession>
<organism evidence="1 2">
    <name type="scientific">Streptacidiphilus jiangxiensis</name>
    <dbReference type="NCBI Taxonomy" id="235985"/>
    <lineage>
        <taxon>Bacteria</taxon>
        <taxon>Bacillati</taxon>
        <taxon>Actinomycetota</taxon>
        <taxon>Actinomycetes</taxon>
        <taxon>Kitasatosporales</taxon>
        <taxon>Streptomycetaceae</taxon>
        <taxon>Streptacidiphilus</taxon>
    </lineage>
</organism>
<proteinExistence type="predicted"/>
<dbReference type="RefSeq" id="WP_042449936.1">
    <property type="nucleotide sequence ID" value="NZ_BBPN01000017.1"/>
</dbReference>
<dbReference type="eggNOG" id="ENOG5031IWH">
    <property type="taxonomic scope" value="Bacteria"/>
</dbReference>
<name>A0A1H7XMU3_STRJI</name>
<reference evidence="2" key="1">
    <citation type="submission" date="2016-10" db="EMBL/GenBank/DDBJ databases">
        <authorList>
            <person name="Varghese N."/>
        </authorList>
    </citation>
    <scope>NUCLEOTIDE SEQUENCE [LARGE SCALE GENOMIC DNA]</scope>
    <source>
        <strain evidence="2">DSM 45096 / BCRC 16803 / CGMCC 4.1857 / CIP 109030 / JCM 12277 / KCTC 19219 / NBRC 100920 / 33214</strain>
    </source>
</reference>
<evidence type="ECO:0000313" key="2">
    <source>
        <dbReference type="Proteomes" id="UP000183015"/>
    </source>
</evidence>
<dbReference type="AlphaFoldDB" id="A0A1H7XMU3"/>
<protein>
    <submittedName>
        <fullName evidence="1">Uncharacterized protein</fullName>
    </submittedName>
</protein>
<sequence length="116" mass="12392">MAPDSGPARRRSRRAALGLAGALALTLVSCSHHDHPDRACLDTVTNKVVADQLCDGAPGRGLLPTDRYQWYEAGGDSLLLHGFHRLLEKGLDKGKGEHGGLLGHLGHEKGIHIHVP</sequence>
<gene>
    <name evidence="1" type="ORF">SAMN05414137_12490</name>
</gene>
<dbReference type="Proteomes" id="UP000183015">
    <property type="component" value="Unassembled WGS sequence"/>
</dbReference>
<evidence type="ECO:0000313" key="1">
    <source>
        <dbReference type="EMBL" id="SEM34507.1"/>
    </source>
</evidence>
<dbReference type="STRING" id="235985.SAMN05414137_12490"/>